<feature type="region of interest" description="Disordered" evidence="1">
    <location>
        <begin position="144"/>
        <end position="168"/>
    </location>
</feature>
<evidence type="ECO:0000259" key="2">
    <source>
        <dbReference type="Pfam" id="PF05018"/>
    </source>
</evidence>
<dbReference type="InParanoid" id="A0A316YD04"/>
<evidence type="ECO:0000313" key="4">
    <source>
        <dbReference type="Proteomes" id="UP000245768"/>
    </source>
</evidence>
<sequence>RDPTQFVLRNSPSLSAGDDGEAKDQDRVKRRGKGGGGGEEARIEDDDDDDDDDAGALLHQTVLHLQSPTIATTFIRSPPFSARGSLLGAQTLELAIPLPFVHFQFRPLGRHLPFLVEVGLKDARGQHARIRASSFQTTPALYPAEAPVKGYRGDDGDDEDGNGRQHHLARELSLRRGPLLHLPIDMPSRAPLSSGGSESRVVVLTTWSTLSLHLSHLLGHFNNASLIPPSAAPTLGRSATVPIPQTFYGFQYITYVQVHANCRLRRIWCDEGAGETGRDEFRLFTSTPSS</sequence>
<feature type="compositionally biased region" description="Acidic residues" evidence="1">
    <location>
        <begin position="42"/>
        <end position="52"/>
    </location>
</feature>
<dbReference type="STRING" id="215250.A0A316YD04"/>
<proteinExistence type="predicted"/>
<dbReference type="EMBL" id="KZ819641">
    <property type="protein sequence ID" value="PWN87061.1"/>
    <property type="molecule type" value="Genomic_DNA"/>
</dbReference>
<dbReference type="Proteomes" id="UP000245768">
    <property type="component" value="Unassembled WGS sequence"/>
</dbReference>
<organism evidence="3 4">
    <name type="scientific">Acaromyces ingoldii</name>
    <dbReference type="NCBI Taxonomy" id="215250"/>
    <lineage>
        <taxon>Eukaryota</taxon>
        <taxon>Fungi</taxon>
        <taxon>Dikarya</taxon>
        <taxon>Basidiomycota</taxon>
        <taxon>Ustilaginomycotina</taxon>
        <taxon>Exobasidiomycetes</taxon>
        <taxon>Exobasidiales</taxon>
        <taxon>Cryptobasidiaceae</taxon>
        <taxon>Acaromyces</taxon>
    </lineage>
</organism>
<gene>
    <name evidence="3" type="ORF">FA10DRAFT_269663</name>
</gene>
<dbReference type="AlphaFoldDB" id="A0A316YD04"/>
<accession>A0A316YD04</accession>
<dbReference type="RefSeq" id="XP_025374259.1">
    <property type="nucleotide sequence ID" value="XM_025522835.1"/>
</dbReference>
<dbReference type="GeneID" id="37044751"/>
<reference evidence="3 4" key="1">
    <citation type="journal article" date="2018" name="Mol. Biol. Evol.">
        <title>Broad Genomic Sampling Reveals a Smut Pathogenic Ancestry of the Fungal Clade Ustilaginomycotina.</title>
        <authorList>
            <person name="Kijpornyongpan T."/>
            <person name="Mondo S.J."/>
            <person name="Barry K."/>
            <person name="Sandor L."/>
            <person name="Lee J."/>
            <person name="Lipzen A."/>
            <person name="Pangilinan J."/>
            <person name="LaButti K."/>
            <person name="Hainaut M."/>
            <person name="Henrissat B."/>
            <person name="Grigoriev I.V."/>
            <person name="Spatafora J.W."/>
            <person name="Aime M.C."/>
        </authorList>
    </citation>
    <scope>NUCLEOTIDE SEQUENCE [LARGE SCALE GENOMIC DNA]</scope>
    <source>
        <strain evidence="3 4">MCA 4198</strain>
    </source>
</reference>
<keyword evidence="4" id="KW-1185">Reference proteome</keyword>
<protein>
    <recommendedName>
        <fullName evidence="2">CFA20 domain-containing protein</fullName>
    </recommendedName>
</protein>
<feature type="region of interest" description="Disordered" evidence="1">
    <location>
        <begin position="1"/>
        <end position="52"/>
    </location>
</feature>
<feature type="domain" description="CFA20" evidence="2">
    <location>
        <begin position="58"/>
        <end position="141"/>
    </location>
</feature>
<dbReference type="OrthoDB" id="7486196at2759"/>
<evidence type="ECO:0000313" key="3">
    <source>
        <dbReference type="EMBL" id="PWN87061.1"/>
    </source>
</evidence>
<dbReference type="InterPro" id="IPR040441">
    <property type="entry name" value="CFA20/CFAP20DC"/>
</dbReference>
<feature type="non-terminal residue" evidence="3">
    <location>
        <position position="1"/>
    </location>
</feature>
<name>A0A316YD04_9BASI</name>
<evidence type="ECO:0000256" key="1">
    <source>
        <dbReference type="SAM" id="MobiDB-lite"/>
    </source>
</evidence>
<dbReference type="Pfam" id="PF05018">
    <property type="entry name" value="CFA20_dom"/>
    <property type="match status" value="1"/>
</dbReference>
<dbReference type="PANTHER" id="PTHR12458">
    <property type="entry name" value="ORF PROTEIN"/>
    <property type="match status" value="1"/>
</dbReference>
<dbReference type="InterPro" id="IPR007714">
    <property type="entry name" value="CFA20_dom"/>
</dbReference>